<reference evidence="4" key="1">
    <citation type="submission" date="2018-09" db="EMBL/GenBank/DDBJ databases">
        <title>Chryseolinea sp. KIS68-18 isolated from soil.</title>
        <authorList>
            <person name="Weon H.-Y."/>
            <person name="Kwon S.-W."/>
            <person name="Lee S.A."/>
        </authorList>
    </citation>
    <scope>NUCLEOTIDE SEQUENCE [LARGE SCALE GENOMIC DNA]</scope>
    <source>
        <strain evidence="4">KIS68-18</strain>
    </source>
</reference>
<dbReference type="KEGG" id="chk:D4L85_21655"/>
<feature type="domain" description="Peptidase S74" evidence="2">
    <location>
        <begin position="259"/>
        <end position="377"/>
    </location>
</feature>
<name>A0A385SRU0_9BACT</name>
<sequence>MKTKWTLALIFFLLVTVARSQTNTNLGTNAGNAGSENTSIGYLANNLVTGTLNVSLGSYAGYQLTTGEGNTFLGRATGASSTNAHYNTFVGYNAGYYNTGGHYNTFVGSNAGLNHTNGTNNVFVGSNSGWSLTSSSNNIAIGYRALLLCQTGSYNTATGTEALYNTLAGGNTGYGYQTLWFNTNGYGNTACGSGALVFNTTGFNNTGLGYRATMSAGIGDVQNSTALGAEATITASNQVRVGNANVTSIGGVVGWSIVSDGRFKKDVREDVSGLDFINELRPVSYSLDIPAMDKFIGLPDSVTQARTAARKKSTRTTGFVAQEVEALTKKGGYVFDGVDAPQNDKDHYSIRYDLFVVPLVKAVQELSAKVKEQQNQIEELLNQVNTPGNVNPSVGSKSVLYQNIANPFSSETEIRMLIAENVGSAQLIIYNLEGAQLKSIEVKGRGEQTVKISGNELKAGIYVYGFIADGKIVDTKRMVLLK</sequence>
<protein>
    <recommendedName>
        <fullName evidence="2">Peptidase S74 domain-containing protein</fullName>
    </recommendedName>
</protein>
<feature type="chain" id="PRO_5017225415" description="Peptidase S74 domain-containing protein" evidence="1">
    <location>
        <begin position="21"/>
        <end position="482"/>
    </location>
</feature>
<gene>
    <name evidence="3" type="ORF">D4L85_21655</name>
</gene>
<evidence type="ECO:0000256" key="1">
    <source>
        <dbReference type="SAM" id="SignalP"/>
    </source>
</evidence>
<evidence type="ECO:0000313" key="4">
    <source>
        <dbReference type="Proteomes" id="UP000266183"/>
    </source>
</evidence>
<dbReference type="Proteomes" id="UP000266183">
    <property type="component" value="Chromosome"/>
</dbReference>
<feature type="signal peptide" evidence="1">
    <location>
        <begin position="1"/>
        <end position="20"/>
    </location>
</feature>
<evidence type="ECO:0000259" key="2">
    <source>
        <dbReference type="PROSITE" id="PS51688"/>
    </source>
</evidence>
<keyword evidence="1" id="KW-0732">Signal</keyword>
<keyword evidence="4" id="KW-1185">Reference proteome</keyword>
<organism evidence="3 4">
    <name type="scientific">Chryseolinea soli</name>
    <dbReference type="NCBI Taxonomy" id="2321403"/>
    <lineage>
        <taxon>Bacteria</taxon>
        <taxon>Pseudomonadati</taxon>
        <taxon>Bacteroidota</taxon>
        <taxon>Cytophagia</taxon>
        <taxon>Cytophagales</taxon>
        <taxon>Fulvivirgaceae</taxon>
        <taxon>Chryseolinea</taxon>
    </lineage>
</organism>
<dbReference type="AlphaFoldDB" id="A0A385SRU0"/>
<dbReference type="OrthoDB" id="9807669at2"/>
<proteinExistence type="predicted"/>
<dbReference type="Pfam" id="PF13884">
    <property type="entry name" value="Peptidase_S74"/>
    <property type="match status" value="1"/>
</dbReference>
<dbReference type="InterPro" id="IPR011049">
    <property type="entry name" value="Serralysin-like_metalloprot_C"/>
</dbReference>
<dbReference type="Gene3D" id="2.150.10.10">
    <property type="entry name" value="Serralysin-like metalloprotease, C-terminal"/>
    <property type="match status" value="1"/>
</dbReference>
<dbReference type="InterPro" id="IPR030392">
    <property type="entry name" value="S74_ICA"/>
</dbReference>
<dbReference type="EMBL" id="CP032382">
    <property type="protein sequence ID" value="AYB33021.1"/>
    <property type="molecule type" value="Genomic_DNA"/>
</dbReference>
<dbReference type="PROSITE" id="PS51688">
    <property type="entry name" value="ICA"/>
    <property type="match status" value="1"/>
</dbReference>
<dbReference type="RefSeq" id="WP_119756264.1">
    <property type="nucleotide sequence ID" value="NZ_CP032382.1"/>
</dbReference>
<accession>A0A385SRU0</accession>
<evidence type="ECO:0000313" key="3">
    <source>
        <dbReference type="EMBL" id="AYB33021.1"/>
    </source>
</evidence>